<dbReference type="OrthoDB" id="10021397at2759"/>
<keyword evidence="4" id="KW-1133">Transmembrane helix</keyword>
<evidence type="ECO:0000256" key="4">
    <source>
        <dbReference type="ARBA" id="ARBA00022989"/>
    </source>
</evidence>
<feature type="region of interest" description="Disordered" evidence="7">
    <location>
        <begin position="42"/>
        <end position="61"/>
    </location>
</feature>
<keyword evidence="2" id="KW-0813">Transport</keyword>
<name>A0A6A5UCL2_9PLEO</name>
<dbReference type="AlphaFoldDB" id="A0A6A5UCL2"/>
<gene>
    <name evidence="8" type="ORF">CC80DRAFT_530626</name>
</gene>
<evidence type="ECO:0000256" key="5">
    <source>
        <dbReference type="ARBA" id="ARBA00023136"/>
    </source>
</evidence>
<sequence>MPVRLGKWHSYHSSGFGLIPSFGRQGVEIRMAIWHIAAQPANPTHRSGRHLQSKRTADADTMTEVIKTKTNSKSPDVPELEDPSSAKESSPAKGLAFWLVISSLCLIGFTASLDGSIIAIALPKISTELAAQDKYVGIANSFVLAQTVIQPAFAQICGTFGCSRLVHDPRVSHFEE</sequence>
<dbReference type="InterPro" id="IPR036259">
    <property type="entry name" value="MFS_trans_sf"/>
</dbReference>
<feature type="region of interest" description="Disordered" evidence="7">
    <location>
        <begin position="66"/>
        <end position="89"/>
    </location>
</feature>
<reference evidence="8" key="1">
    <citation type="journal article" date="2020" name="Stud. Mycol.">
        <title>101 Dothideomycetes genomes: a test case for predicting lifestyles and emergence of pathogens.</title>
        <authorList>
            <person name="Haridas S."/>
            <person name="Albert R."/>
            <person name="Binder M."/>
            <person name="Bloem J."/>
            <person name="Labutti K."/>
            <person name="Salamov A."/>
            <person name="Andreopoulos B."/>
            <person name="Baker S."/>
            <person name="Barry K."/>
            <person name="Bills G."/>
            <person name="Bluhm B."/>
            <person name="Cannon C."/>
            <person name="Castanera R."/>
            <person name="Culley D."/>
            <person name="Daum C."/>
            <person name="Ezra D."/>
            <person name="Gonzalez J."/>
            <person name="Henrissat B."/>
            <person name="Kuo A."/>
            <person name="Liang C."/>
            <person name="Lipzen A."/>
            <person name="Lutzoni F."/>
            <person name="Magnuson J."/>
            <person name="Mondo S."/>
            <person name="Nolan M."/>
            <person name="Ohm R."/>
            <person name="Pangilinan J."/>
            <person name="Park H.-J."/>
            <person name="Ramirez L."/>
            <person name="Alfaro M."/>
            <person name="Sun H."/>
            <person name="Tritt A."/>
            <person name="Yoshinaga Y."/>
            <person name="Zwiers L.-H."/>
            <person name="Turgeon B."/>
            <person name="Goodwin S."/>
            <person name="Spatafora J."/>
            <person name="Crous P."/>
            <person name="Grigoriev I."/>
        </authorList>
    </citation>
    <scope>NUCLEOTIDE SEQUENCE</scope>
    <source>
        <strain evidence="8">CBS 675.92</strain>
    </source>
</reference>
<accession>A0A6A5UCL2</accession>
<keyword evidence="9" id="KW-1185">Reference proteome</keyword>
<dbReference type="GO" id="GO:0005886">
    <property type="term" value="C:plasma membrane"/>
    <property type="evidence" value="ECO:0007669"/>
    <property type="project" value="TreeGrafter"/>
</dbReference>
<organism evidence="8 9">
    <name type="scientific">Byssothecium circinans</name>
    <dbReference type="NCBI Taxonomy" id="147558"/>
    <lineage>
        <taxon>Eukaryota</taxon>
        <taxon>Fungi</taxon>
        <taxon>Dikarya</taxon>
        <taxon>Ascomycota</taxon>
        <taxon>Pezizomycotina</taxon>
        <taxon>Dothideomycetes</taxon>
        <taxon>Pleosporomycetidae</taxon>
        <taxon>Pleosporales</taxon>
        <taxon>Massarineae</taxon>
        <taxon>Massarinaceae</taxon>
        <taxon>Byssothecium</taxon>
    </lineage>
</organism>
<evidence type="ECO:0000256" key="3">
    <source>
        <dbReference type="ARBA" id="ARBA00022692"/>
    </source>
</evidence>
<keyword evidence="5" id="KW-0472">Membrane</keyword>
<keyword evidence="3" id="KW-0812">Transmembrane</keyword>
<protein>
    <recommendedName>
        <fullName evidence="10">Major facilitator superfamily (MFS) profile domain-containing protein</fullName>
    </recommendedName>
</protein>
<evidence type="ECO:0000256" key="6">
    <source>
        <dbReference type="ARBA" id="ARBA00023180"/>
    </source>
</evidence>
<dbReference type="GO" id="GO:0022857">
    <property type="term" value="F:transmembrane transporter activity"/>
    <property type="evidence" value="ECO:0007669"/>
    <property type="project" value="TreeGrafter"/>
</dbReference>
<dbReference type="PANTHER" id="PTHR23501">
    <property type="entry name" value="MAJOR FACILITATOR SUPERFAMILY"/>
    <property type="match status" value="1"/>
</dbReference>
<dbReference type="Proteomes" id="UP000800035">
    <property type="component" value="Unassembled WGS sequence"/>
</dbReference>
<dbReference type="SUPFAM" id="SSF103473">
    <property type="entry name" value="MFS general substrate transporter"/>
    <property type="match status" value="1"/>
</dbReference>
<evidence type="ECO:0000256" key="7">
    <source>
        <dbReference type="SAM" id="MobiDB-lite"/>
    </source>
</evidence>
<dbReference type="PANTHER" id="PTHR23501:SF187">
    <property type="entry name" value="MAJOR FACILITATOR SUPERFAMILY (MFS) PROFILE DOMAIN-CONTAINING PROTEIN"/>
    <property type="match status" value="1"/>
</dbReference>
<evidence type="ECO:0000313" key="8">
    <source>
        <dbReference type="EMBL" id="KAF1962665.1"/>
    </source>
</evidence>
<evidence type="ECO:0000313" key="9">
    <source>
        <dbReference type="Proteomes" id="UP000800035"/>
    </source>
</evidence>
<comment type="subcellular location">
    <subcellularLocation>
        <location evidence="1">Membrane</location>
        <topology evidence="1">Multi-pass membrane protein</topology>
    </subcellularLocation>
</comment>
<evidence type="ECO:0000256" key="1">
    <source>
        <dbReference type="ARBA" id="ARBA00004141"/>
    </source>
</evidence>
<dbReference type="EMBL" id="ML976978">
    <property type="protein sequence ID" value="KAF1962665.1"/>
    <property type="molecule type" value="Genomic_DNA"/>
</dbReference>
<proteinExistence type="predicted"/>
<evidence type="ECO:0000256" key="2">
    <source>
        <dbReference type="ARBA" id="ARBA00022448"/>
    </source>
</evidence>
<keyword evidence="6" id="KW-0325">Glycoprotein</keyword>
<evidence type="ECO:0008006" key="10">
    <source>
        <dbReference type="Google" id="ProtNLM"/>
    </source>
</evidence>